<evidence type="ECO:0000313" key="8">
    <source>
        <dbReference type="EMBL" id="GLL08990.1"/>
    </source>
</evidence>
<proteinExistence type="predicted"/>
<evidence type="ECO:0000256" key="6">
    <source>
        <dbReference type="SAM" id="Phobius"/>
    </source>
</evidence>
<sequence>MGAPTASRGSSAERVAPLVWAALAVGAALLAAVLAQAAGITLAATALRALTDAAAVACVGLGLVTVLVPTSARDARGTTVIRRGDRATVVVAGVWLAAVLVSVAVRSAEAVGRPLGALTAGDVGAFVTRVAAGRGTVLTALCAAAVLGCAVARMRSPESVPGRVVLVAALLGSLTPAVTGHTGSSPEHSLAVVTVAFHVGAAALWVGGLGVLLLLVAPHRALLDRGLPRFSRIATVCLVGTALTGVANAVLRLPVLGDLFTSSYGALILVKTGLVVVLALLGGLARRRLQRGTLPVLRWAGVEVTVMAVTIGIAAALSQTAP</sequence>
<comment type="caution">
    <text evidence="8">The sequence shown here is derived from an EMBL/GenBank/DDBJ whole genome shotgun (WGS) entry which is preliminary data.</text>
</comment>
<dbReference type="InterPro" id="IPR032694">
    <property type="entry name" value="CopC/D"/>
</dbReference>
<dbReference type="Proteomes" id="UP001143463">
    <property type="component" value="Unassembled WGS sequence"/>
</dbReference>
<evidence type="ECO:0000256" key="1">
    <source>
        <dbReference type="ARBA" id="ARBA00004651"/>
    </source>
</evidence>
<evidence type="ECO:0000256" key="3">
    <source>
        <dbReference type="ARBA" id="ARBA00022692"/>
    </source>
</evidence>
<dbReference type="PANTHER" id="PTHR34820">
    <property type="entry name" value="INNER MEMBRANE PROTEIN YEBZ"/>
    <property type="match status" value="1"/>
</dbReference>
<name>A0A9W6KYX2_9PSEU</name>
<accession>A0A9W6KYX2</accession>
<keyword evidence="5 6" id="KW-0472">Membrane</keyword>
<evidence type="ECO:0000256" key="4">
    <source>
        <dbReference type="ARBA" id="ARBA00022989"/>
    </source>
</evidence>
<dbReference type="InterPro" id="IPR008457">
    <property type="entry name" value="Cu-R_CopD_dom"/>
</dbReference>
<reference evidence="8" key="2">
    <citation type="submission" date="2023-01" db="EMBL/GenBank/DDBJ databases">
        <authorList>
            <person name="Sun Q."/>
            <person name="Evtushenko L."/>
        </authorList>
    </citation>
    <scope>NUCLEOTIDE SEQUENCE</scope>
    <source>
        <strain evidence="8">VKM Ac-1069</strain>
    </source>
</reference>
<dbReference type="GO" id="GO:0005886">
    <property type="term" value="C:plasma membrane"/>
    <property type="evidence" value="ECO:0007669"/>
    <property type="project" value="UniProtKB-SubCell"/>
</dbReference>
<feature type="transmembrane region" description="Helical" evidence="6">
    <location>
        <begin position="53"/>
        <end position="72"/>
    </location>
</feature>
<feature type="domain" description="Copper resistance protein D" evidence="7">
    <location>
        <begin position="227"/>
        <end position="317"/>
    </location>
</feature>
<feature type="transmembrane region" description="Helical" evidence="6">
    <location>
        <begin position="195"/>
        <end position="218"/>
    </location>
</feature>
<dbReference type="Pfam" id="PF05425">
    <property type="entry name" value="CopD"/>
    <property type="match status" value="1"/>
</dbReference>
<feature type="transmembrane region" description="Helical" evidence="6">
    <location>
        <begin position="84"/>
        <end position="105"/>
    </location>
</feature>
<feature type="transmembrane region" description="Helical" evidence="6">
    <location>
        <begin position="164"/>
        <end position="183"/>
    </location>
</feature>
<feature type="transmembrane region" description="Helical" evidence="6">
    <location>
        <begin position="131"/>
        <end position="152"/>
    </location>
</feature>
<protein>
    <recommendedName>
        <fullName evidence="7">Copper resistance protein D domain-containing protein</fullName>
    </recommendedName>
</protein>
<evidence type="ECO:0000256" key="2">
    <source>
        <dbReference type="ARBA" id="ARBA00022475"/>
    </source>
</evidence>
<dbReference type="AlphaFoldDB" id="A0A9W6KYX2"/>
<dbReference type="GO" id="GO:0006825">
    <property type="term" value="P:copper ion transport"/>
    <property type="evidence" value="ECO:0007669"/>
    <property type="project" value="InterPro"/>
</dbReference>
<dbReference type="EMBL" id="BSFQ01000001">
    <property type="protein sequence ID" value="GLL08990.1"/>
    <property type="molecule type" value="Genomic_DNA"/>
</dbReference>
<feature type="transmembrane region" description="Helical" evidence="6">
    <location>
        <begin position="230"/>
        <end position="251"/>
    </location>
</feature>
<keyword evidence="3 6" id="KW-0812">Transmembrane</keyword>
<evidence type="ECO:0000313" key="9">
    <source>
        <dbReference type="Proteomes" id="UP001143463"/>
    </source>
</evidence>
<gene>
    <name evidence="8" type="ORF">GCM10017577_01300</name>
</gene>
<feature type="transmembrane region" description="Helical" evidence="6">
    <location>
        <begin position="263"/>
        <end position="284"/>
    </location>
</feature>
<dbReference type="RefSeq" id="WP_037042199.1">
    <property type="nucleotide sequence ID" value="NZ_BAAAUZ010000015.1"/>
</dbReference>
<organism evidence="8 9">
    <name type="scientific">Pseudonocardia halophobica</name>
    <dbReference type="NCBI Taxonomy" id="29401"/>
    <lineage>
        <taxon>Bacteria</taxon>
        <taxon>Bacillati</taxon>
        <taxon>Actinomycetota</taxon>
        <taxon>Actinomycetes</taxon>
        <taxon>Pseudonocardiales</taxon>
        <taxon>Pseudonocardiaceae</taxon>
        <taxon>Pseudonocardia</taxon>
    </lineage>
</organism>
<keyword evidence="4 6" id="KW-1133">Transmembrane helix</keyword>
<keyword evidence="9" id="KW-1185">Reference proteome</keyword>
<evidence type="ECO:0000256" key="5">
    <source>
        <dbReference type="ARBA" id="ARBA00023136"/>
    </source>
</evidence>
<reference evidence="8" key="1">
    <citation type="journal article" date="2014" name="Int. J. Syst. Evol. Microbiol.">
        <title>Complete genome sequence of Corynebacterium casei LMG S-19264T (=DSM 44701T), isolated from a smear-ripened cheese.</title>
        <authorList>
            <consortium name="US DOE Joint Genome Institute (JGI-PGF)"/>
            <person name="Walter F."/>
            <person name="Albersmeier A."/>
            <person name="Kalinowski J."/>
            <person name="Ruckert C."/>
        </authorList>
    </citation>
    <scope>NUCLEOTIDE SEQUENCE</scope>
    <source>
        <strain evidence="8">VKM Ac-1069</strain>
    </source>
</reference>
<evidence type="ECO:0000259" key="7">
    <source>
        <dbReference type="Pfam" id="PF05425"/>
    </source>
</evidence>
<comment type="subcellular location">
    <subcellularLocation>
        <location evidence="1">Cell membrane</location>
        <topology evidence="1">Multi-pass membrane protein</topology>
    </subcellularLocation>
</comment>
<dbReference type="PANTHER" id="PTHR34820:SF4">
    <property type="entry name" value="INNER MEMBRANE PROTEIN YEBZ"/>
    <property type="match status" value="1"/>
</dbReference>
<feature type="transmembrane region" description="Helical" evidence="6">
    <location>
        <begin position="296"/>
        <end position="317"/>
    </location>
</feature>
<keyword evidence="2" id="KW-1003">Cell membrane</keyword>